<dbReference type="InterPro" id="IPR038021">
    <property type="entry name" value="Putative_hydro-lyase"/>
</dbReference>
<sequence>MSESFIATQFDALSTPKQVRKAIRDNEFVGHTSGLAKGFVQCNLVILEQALAADFLLFCQKNPKPCPIVAMSDAPGNPVISTAGTDIDIRTDVPKYKLFKHGVLVEQPLDIKDYWQDNFVSFLLGCSFSFEEALIDGGIEIRNITEGVNVPMYNTNIACDSVGAFNGNMVVSMRPMLAKDAIRAIQICSRFPNVHGAPVHLGDPIQIGITDLDKPDYGDKVSIKPGEVPVFWACGVTPQVVINHAKPRISITHSPGSMLITDIRNSQLSIF</sequence>
<name>A0A5R9IW89_9GAMM</name>
<dbReference type="Gene3D" id="3.40.1640.10">
    <property type="entry name" value="PSTPO5379-like"/>
    <property type="match status" value="1"/>
</dbReference>
<evidence type="ECO:0000256" key="2">
    <source>
        <dbReference type="ARBA" id="ARBA00023239"/>
    </source>
</evidence>
<dbReference type="GO" id="GO:0016829">
    <property type="term" value="F:lyase activity"/>
    <property type="evidence" value="ECO:0007669"/>
    <property type="project" value="UniProtKB-KW"/>
</dbReference>
<evidence type="ECO:0000313" key="4">
    <source>
        <dbReference type="EMBL" id="TLU67651.1"/>
    </source>
</evidence>
<keyword evidence="2 3" id="KW-0456">Lyase</keyword>
<dbReference type="Pfam" id="PF07286">
    <property type="entry name" value="D-Glu_cyclase"/>
    <property type="match status" value="1"/>
</dbReference>
<dbReference type="EC" id="4.2.1.-" evidence="3"/>
<dbReference type="HAMAP" id="MF_01830">
    <property type="entry name" value="Hydro_lyase"/>
    <property type="match status" value="1"/>
</dbReference>
<dbReference type="InterPro" id="IPR009906">
    <property type="entry name" value="D-Glu_cyclase"/>
</dbReference>
<dbReference type="RefSeq" id="WP_138318254.1">
    <property type="nucleotide sequence ID" value="NZ_VCBC01000002.1"/>
</dbReference>
<dbReference type="EMBL" id="VCBC01000002">
    <property type="protein sequence ID" value="TLU67651.1"/>
    <property type="molecule type" value="Genomic_DNA"/>
</dbReference>
<accession>A0A5R9IW89</accession>
<evidence type="ECO:0000256" key="3">
    <source>
        <dbReference type="HAMAP-Rule" id="MF_01830"/>
    </source>
</evidence>
<proteinExistence type="inferred from homology"/>
<keyword evidence="5" id="KW-1185">Reference proteome</keyword>
<dbReference type="PANTHER" id="PTHR32022:SF10">
    <property type="entry name" value="D-GLUTAMATE CYCLASE, MITOCHONDRIAL"/>
    <property type="match status" value="1"/>
</dbReference>
<dbReference type="PIRSF" id="PIRSF029755">
    <property type="entry name" value="UCP029755"/>
    <property type="match status" value="1"/>
</dbReference>
<comment type="caution">
    <text evidence="4">The sequence shown here is derived from an EMBL/GenBank/DDBJ whole genome shotgun (WGS) entry which is preliminary data.</text>
</comment>
<dbReference type="OrthoDB" id="149585at2"/>
<dbReference type="FunFam" id="3.30.2040.10:FF:000001">
    <property type="entry name" value="D-glutamate cyclase, mitochondrial"/>
    <property type="match status" value="1"/>
</dbReference>
<dbReference type="SUPFAM" id="SSF160920">
    <property type="entry name" value="PSTPO5379-like"/>
    <property type="match status" value="1"/>
</dbReference>
<dbReference type="AlphaFoldDB" id="A0A5R9IW89"/>
<reference evidence="4 5" key="1">
    <citation type="submission" date="2019-05" db="EMBL/GenBank/DDBJ databases">
        <title>Genome sequences of Thalassotalea litorea 1K03283.</title>
        <authorList>
            <person name="Zhang D."/>
        </authorList>
    </citation>
    <scope>NUCLEOTIDE SEQUENCE [LARGE SCALE GENOMIC DNA]</scope>
    <source>
        <strain evidence="4 5">MCCC 1K03283</strain>
    </source>
</reference>
<protein>
    <recommendedName>
        <fullName evidence="3">Putative hydro-lyase FE810_01510</fullName>
        <ecNumber evidence="3">4.2.1.-</ecNumber>
    </recommendedName>
</protein>
<dbReference type="PANTHER" id="PTHR32022">
    <property type="entry name" value="D-GLUTAMATE CYCLASE, MITOCHONDRIAL"/>
    <property type="match status" value="1"/>
</dbReference>
<organism evidence="4 5">
    <name type="scientific">Thalassotalea litorea</name>
    <dbReference type="NCBI Taxonomy" id="2020715"/>
    <lineage>
        <taxon>Bacteria</taxon>
        <taxon>Pseudomonadati</taxon>
        <taxon>Pseudomonadota</taxon>
        <taxon>Gammaproteobacteria</taxon>
        <taxon>Alteromonadales</taxon>
        <taxon>Colwelliaceae</taxon>
        <taxon>Thalassotalea</taxon>
    </lineage>
</organism>
<dbReference type="Proteomes" id="UP000307790">
    <property type="component" value="Unassembled WGS sequence"/>
</dbReference>
<evidence type="ECO:0000313" key="5">
    <source>
        <dbReference type="Proteomes" id="UP000307790"/>
    </source>
</evidence>
<gene>
    <name evidence="4" type="ORF">FE810_01510</name>
</gene>
<dbReference type="NCBIfam" id="NF003969">
    <property type="entry name" value="PRK05463.1"/>
    <property type="match status" value="1"/>
</dbReference>
<dbReference type="InterPro" id="IPR016938">
    <property type="entry name" value="UPF0317"/>
</dbReference>
<evidence type="ECO:0000256" key="1">
    <source>
        <dbReference type="ARBA" id="ARBA00007896"/>
    </source>
</evidence>
<dbReference type="Gene3D" id="3.30.2040.10">
    <property type="entry name" value="PSTPO5379-like domain"/>
    <property type="match status" value="1"/>
</dbReference>
<comment type="similarity">
    <text evidence="1 3">Belongs to the D-glutamate cyclase family.</text>
</comment>